<keyword evidence="3" id="KW-1185">Reference proteome</keyword>
<name>A0A8R1EQN4_CAEJA</name>
<dbReference type="Proteomes" id="UP000005237">
    <property type="component" value="Unassembled WGS sequence"/>
</dbReference>
<evidence type="ECO:0000313" key="3">
    <source>
        <dbReference type="Proteomes" id="UP000005237"/>
    </source>
</evidence>
<proteinExistence type="predicted"/>
<organism evidence="2 3">
    <name type="scientific">Caenorhabditis japonica</name>
    <dbReference type="NCBI Taxonomy" id="281687"/>
    <lineage>
        <taxon>Eukaryota</taxon>
        <taxon>Metazoa</taxon>
        <taxon>Ecdysozoa</taxon>
        <taxon>Nematoda</taxon>
        <taxon>Chromadorea</taxon>
        <taxon>Rhabditida</taxon>
        <taxon>Rhabditina</taxon>
        <taxon>Rhabditomorpha</taxon>
        <taxon>Rhabditoidea</taxon>
        <taxon>Rhabditidae</taxon>
        <taxon>Peloderinae</taxon>
        <taxon>Caenorhabditis</taxon>
    </lineage>
</organism>
<feature type="compositionally biased region" description="Polar residues" evidence="1">
    <location>
        <begin position="39"/>
        <end position="61"/>
    </location>
</feature>
<feature type="region of interest" description="Disordered" evidence="1">
    <location>
        <begin position="23"/>
        <end position="70"/>
    </location>
</feature>
<sequence>MNKEKMIECKMSLFGKCSSIPNSARTIDSGISNEDETRPPTNSSLPIDRSSCSPQRAQRNRQPIVEEHEEHDDDVIEAVSALPTFIPDSGASSLIEPATEQSDEALNLREAANAMLQRGRTVQTLTFKDGRSEKVVEIRKNISRTDGPRNCDNSRKFQRRTAGETGPNRNFWNRSSLICNSNKVGRSETIGTDGEGWTLRGRDECRSRLPAAEKLKESIKEAACST</sequence>
<dbReference type="EnsemblMetazoa" id="CJA40808c.1">
    <property type="protein sequence ID" value="CJA40808c.1"/>
    <property type="gene ID" value="WBGene00216656"/>
</dbReference>
<dbReference type="AlphaFoldDB" id="A0A8R1EQN4"/>
<evidence type="ECO:0000256" key="1">
    <source>
        <dbReference type="SAM" id="MobiDB-lite"/>
    </source>
</evidence>
<reference evidence="2" key="2">
    <citation type="submission" date="2022-06" db="UniProtKB">
        <authorList>
            <consortium name="EnsemblMetazoa"/>
        </authorList>
    </citation>
    <scope>IDENTIFICATION</scope>
    <source>
        <strain evidence="2">DF5081</strain>
    </source>
</reference>
<feature type="compositionally biased region" description="Polar residues" evidence="1">
    <location>
        <begin position="23"/>
        <end position="32"/>
    </location>
</feature>
<protein>
    <submittedName>
        <fullName evidence="2">Uncharacterized protein</fullName>
    </submittedName>
</protein>
<reference evidence="3" key="1">
    <citation type="submission" date="2010-08" db="EMBL/GenBank/DDBJ databases">
        <authorList>
            <consortium name="Caenorhabditis japonica Sequencing Consortium"/>
            <person name="Wilson R.K."/>
        </authorList>
    </citation>
    <scope>NUCLEOTIDE SEQUENCE [LARGE SCALE GENOMIC DNA]</scope>
    <source>
        <strain evidence="3">DF5081</strain>
    </source>
</reference>
<accession>A0A8R1EQN4</accession>
<evidence type="ECO:0000313" key="2">
    <source>
        <dbReference type="EnsemblMetazoa" id="CJA40808c.1"/>
    </source>
</evidence>